<feature type="domain" description="NAD-dependent epimerase/dehydratase" evidence="4">
    <location>
        <begin position="6"/>
        <end position="244"/>
    </location>
</feature>
<keyword evidence="6" id="KW-1185">Reference proteome</keyword>
<evidence type="ECO:0000259" key="4">
    <source>
        <dbReference type="Pfam" id="PF01370"/>
    </source>
</evidence>
<comment type="caution">
    <text evidence="5">The sequence shown here is derived from an EMBL/GenBank/DDBJ whole genome shotgun (WGS) entry which is preliminary data.</text>
</comment>
<dbReference type="EMBL" id="QCXX01000001">
    <property type="protein sequence ID" value="PUV26349.1"/>
    <property type="molecule type" value="Genomic_DNA"/>
</dbReference>
<dbReference type="Pfam" id="PF01370">
    <property type="entry name" value="Epimerase"/>
    <property type="match status" value="1"/>
</dbReference>
<dbReference type="InterPro" id="IPR001509">
    <property type="entry name" value="Epimerase_deHydtase"/>
</dbReference>
<dbReference type="Gene3D" id="3.40.50.720">
    <property type="entry name" value="NAD(P)-binding Rossmann-like Domain"/>
    <property type="match status" value="1"/>
</dbReference>
<proteinExistence type="inferred from homology"/>
<evidence type="ECO:0000256" key="1">
    <source>
        <dbReference type="ARBA" id="ARBA00023002"/>
    </source>
</evidence>
<dbReference type="FunFam" id="3.40.50.720:FF:000336">
    <property type="entry name" value="Aldehyde reductase"/>
    <property type="match status" value="1"/>
</dbReference>
<name>A0A363NZX0_9SPHI</name>
<keyword evidence="1" id="KW-0560">Oxidoreductase</keyword>
<reference evidence="5 6" key="1">
    <citation type="submission" date="2018-04" db="EMBL/GenBank/DDBJ databases">
        <title>Sphingobacterium sp. M46 Genome.</title>
        <authorList>
            <person name="Cheng J."/>
            <person name="Li Y."/>
        </authorList>
    </citation>
    <scope>NUCLEOTIDE SEQUENCE [LARGE SCALE GENOMIC DNA]</scope>
    <source>
        <strain evidence="5 6">M46</strain>
    </source>
</reference>
<dbReference type="Proteomes" id="UP000250831">
    <property type="component" value="Unassembled WGS sequence"/>
</dbReference>
<dbReference type="CDD" id="cd05227">
    <property type="entry name" value="AR_SDR_e"/>
    <property type="match status" value="1"/>
</dbReference>
<gene>
    <name evidence="5" type="ORF">DCO56_05200</name>
</gene>
<dbReference type="InterPro" id="IPR036291">
    <property type="entry name" value="NAD(P)-bd_dom_sf"/>
</dbReference>
<keyword evidence="3" id="KW-1133">Transmembrane helix</keyword>
<feature type="transmembrane region" description="Helical" evidence="3">
    <location>
        <begin position="6"/>
        <end position="24"/>
    </location>
</feature>
<sequence length="324" mass="35221">MNNTTVLVTGGTGFLGVNTILALLKRGFNVRTTLRTLSRKNEILDALSEGGISTFDQVSFYQADLLSDNGWDEATKGCDYVLHVASPFVAEQPKDENELIIPAREGTLRALKAAKKAGVKRVVLTSSFAAIGYSIDPKNHVFTELDWTDENALIQPYIKSKTIAEKAAWEFIKNHASDMELTVINPVGIFGPILGGISSASLDTVVRGIVEGSIKENAPFTFGVVDVRDVADIHIKAMLHPDAAGERFLATSTGAMSFYDVAELIRKERPQLSGNIAPMQPTPTDQYTVMSNKKATVALGWHPRPKEEAILASVDSFKLSNVQN</sequence>
<dbReference type="PANTHER" id="PTHR10366">
    <property type="entry name" value="NAD DEPENDENT EPIMERASE/DEHYDRATASE"/>
    <property type="match status" value="1"/>
</dbReference>
<dbReference type="InterPro" id="IPR050425">
    <property type="entry name" value="NAD(P)_dehydrat-like"/>
</dbReference>
<keyword evidence="3" id="KW-0472">Membrane</keyword>
<dbReference type="RefSeq" id="WP_108632639.1">
    <property type="nucleotide sequence ID" value="NZ_QCXX01000001.1"/>
</dbReference>
<evidence type="ECO:0000313" key="6">
    <source>
        <dbReference type="Proteomes" id="UP000250831"/>
    </source>
</evidence>
<dbReference type="AlphaFoldDB" id="A0A363NZX0"/>
<comment type="similarity">
    <text evidence="2">Belongs to the NAD(P)-dependent epimerase/dehydratase family. Dihydroflavonol-4-reductase subfamily.</text>
</comment>
<protein>
    <submittedName>
        <fullName evidence="5">Aldehyde reductase</fullName>
    </submittedName>
</protein>
<dbReference type="SUPFAM" id="SSF51735">
    <property type="entry name" value="NAD(P)-binding Rossmann-fold domains"/>
    <property type="match status" value="1"/>
</dbReference>
<dbReference type="GO" id="GO:0016616">
    <property type="term" value="F:oxidoreductase activity, acting on the CH-OH group of donors, NAD or NADP as acceptor"/>
    <property type="evidence" value="ECO:0007669"/>
    <property type="project" value="TreeGrafter"/>
</dbReference>
<evidence type="ECO:0000256" key="2">
    <source>
        <dbReference type="ARBA" id="ARBA00023445"/>
    </source>
</evidence>
<dbReference type="PANTHER" id="PTHR10366:SF564">
    <property type="entry name" value="STEROL-4-ALPHA-CARBOXYLATE 3-DEHYDROGENASE, DECARBOXYLATING"/>
    <property type="match status" value="1"/>
</dbReference>
<keyword evidence="3" id="KW-0812">Transmembrane</keyword>
<evidence type="ECO:0000313" key="5">
    <source>
        <dbReference type="EMBL" id="PUV26349.1"/>
    </source>
</evidence>
<organism evidence="5 6">
    <name type="scientific">Sphingobacterium athyrii</name>
    <dbReference type="NCBI Taxonomy" id="2152717"/>
    <lineage>
        <taxon>Bacteria</taxon>
        <taxon>Pseudomonadati</taxon>
        <taxon>Bacteroidota</taxon>
        <taxon>Sphingobacteriia</taxon>
        <taxon>Sphingobacteriales</taxon>
        <taxon>Sphingobacteriaceae</taxon>
        <taxon>Sphingobacterium</taxon>
    </lineage>
</organism>
<evidence type="ECO:0000256" key="3">
    <source>
        <dbReference type="SAM" id="Phobius"/>
    </source>
</evidence>
<dbReference type="OrthoDB" id="9778052at2"/>
<accession>A0A363NZX0</accession>